<dbReference type="PANTHER" id="PTHR33490:SF6">
    <property type="entry name" value="SLL1049 PROTEIN"/>
    <property type="match status" value="1"/>
</dbReference>
<evidence type="ECO:0000313" key="3">
    <source>
        <dbReference type="Proteomes" id="UP001217500"/>
    </source>
</evidence>
<name>A0AAF0BIM6_9PROT</name>
<reference evidence="2" key="1">
    <citation type="submission" date="2023-01" db="EMBL/GenBank/DDBJ databases">
        <title>The genome sequence of Kordiimonadaceae bacterium 6D33.</title>
        <authorList>
            <person name="Liu Y."/>
        </authorList>
    </citation>
    <scope>NUCLEOTIDE SEQUENCE</scope>
    <source>
        <strain evidence="2">6D33</strain>
    </source>
</reference>
<dbReference type="InterPro" id="IPR002931">
    <property type="entry name" value="Transglutaminase-like"/>
</dbReference>
<sequence>MRLKITHTTEYQYDSPVHFALQRLRLRPHSTPCQQVLDWKLTLEGATHEVAYIDHFGNAVDLISCLGESHTIRIHVSGEVETMDRAGVHGLNTGPVPLWLYEEPTALTTPGKGIQQLVRALDAGEDVPRLHALMAAIREAVAYNIGITHAATTAEEALAHGEGVCQDHSHLFITAARLIGFPARYVSGYLLLDDTAHQAASHAWAETHVPGLGWVGFDVSNGMSPDDRYVRVAVGRDYADAAPVAGIRRGNAEESLAVSIRVEQ</sequence>
<dbReference type="SMART" id="SM00460">
    <property type="entry name" value="TGc"/>
    <property type="match status" value="1"/>
</dbReference>
<dbReference type="SUPFAM" id="SSF54001">
    <property type="entry name" value="Cysteine proteinases"/>
    <property type="match status" value="1"/>
</dbReference>
<dbReference type="RefSeq" id="WP_289505421.1">
    <property type="nucleotide sequence ID" value="NZ_CP116805.1"/>
</dbReference>
<dbReference type="InterPro" id="IPR038765">
    <property type="entry name" value="Papain-like_cys_pep_sf"/>
</dbReference>
<proteinExistence type="predicted"/>
<accession>A0AAF0BIM6</accession>
<protein>
    <submittedName>
        <fullName evidence="2">Transglutaminase family protein</fullName>
    </submittedName>
</protein>
<gene>
    <name evidence="2" type="ORF">PH603_07415</name>
</gene>
<dbReference type="Proteomes" id="UP001217500">
    <property type="component" value="Chromosome"/>
</dbReference>
<dbReference type="KEGG" id="gso:PH603_07415"/>
<organism evidence="2 3">
    <name type="scientific">Gimibacter soli</name>
    <dbReference type="NCBI Taxonomy" id="3024400"/>
    <lineage>
        <taxon>Bacteria</taxon>
        <taxon>Pseudomonadati</taxon>
        <taxon>Pseudomonadota</taxon>
        <taxon>Alphaproteobacteria</taxon>
        <taxon>Kordiimonadales</taxon>
        <taxon>Temperatibacteraceae</taxon>
        <taxon>Gimibacter</taxon>
    </lineage>
</organism>
<dbReference type="AlphaFoldDB" id="A0AAF0BIM6"/>
<feature type="domain" description="Transglutaminase-like" evidence="1">
    <location>
        <begin position="157"/>
        <end position="221"/>
    </location>
</feature>
<evidence type="ECO:0000259" key="1">
    <source>
        <dbReference type="SMART" id="SM00460"/>
    </source>
</evidence>
<keyword evidence="3" id="KW-1185">Reference proteome</keyword>
<evidence type="ECO:0000313" key="2">
    <source>
        <dbReference type="EMBL" id="WCL55588.1"/>
    </source>
</evidence>
<dbReference type="EMBL" id="CP116805">
    <property type="protein sequence ID" value="WCL55588.1"/>
    <property type="molecule type" value="Genomic_DNA"/>
</dbReference>
<dbReference type="Pfam" id="PF08379">
    <property type="entry name" value="Bact_transglu_N"/>
    <property type="match status" value="1"/>
</dbReference>
<dbReference type="PANTHER" id="PTHR33490">
    <property type="entry name" value="BLR5614 PROTEIN-RELATED"/>
    <property type="match status" value="1"/>
</dbReference>
<dbReference type="Pfam" id="PF01841">
    <property type="entry name" value="Transglut_core"/>
    <property type="match status" value="1"/>
</dbReference>
<dbReference type="Gene3D" id="3.10.620.30">
    <property type="match status" value="1"/>
</dbReference>
<dbReference type="InterPro" id="IPR013589">
    <property type="entry name" value="Bac_transglu_N"/>
</dbReference>